<keyword evidence="2 4" id="KW-0808">Transferase</keyword>
<dbReference type="SUPFAM" id="SSF75217">
    <property type="entry name" value="alpha/beta knot"/>
    <property type="match status" value="1"/>
</dbReference>
<evidence type="ECO:0000256" key="2">
    <source>
        <dbReference type="ARBA" id="ARBA00022679"/>
    </source>
</evidence>
<dbReference type="CDD" id="cd18082">
    <property type="entry name" value="SpoU-like_family"/>
    <property type="match status" value="1"/>
</dbReference>
<gene>
    <name evidence="4" type="ORF">ES724_07855</name>
</gene>
<dbReference type="GO" id="GO:0003723">
    <property type="term" value="F:RNA binding"/>
    <property type="evidence" value="ECO:0007669"/>
    <property type="project" value="InterPro"/>
</dbReference>
<dbReference type="PANTHER" id="PTHR46429:SF1">
    <property type="entry name" value="23S RRNA (GUANOSINE-2'-O-)-METHYLTRANSFERASE RLMB"/>
    <property type="match status" value="1"/>
</dbReference>
<dbReference type="InterPro" id="IPR029028">
    <property type="entry name" value="Alpha/beta_knot_MTases"/>
</dbReference>
<dbReference type="GO" id="GO:0032259">
    <property type="term" value="P:methylation"/>
    <property type="evidence" value="ECO:0007669"/>
    <property type="project" value="UniProtKB-KW"/>
</dbReference>
<dbReference type="AlphaFoldDB" id="A0A5C6ZW38"/>
<evidence type="ECO:0000259" key="3">
    <source>
        <dbReference type="Pfam" id="PF00588"/>
    </source>
</evidence>
<dbReference type="InterPro" id="IPR004441">
    <property type="entry name" value="rRNA_MeTrfase_TrmH"/>
</dbReference>
<dbReference type="EMBL" id="VORY01000006">
    <property type="protein sequence ID" value="TXD94170.1"/>
    <property type="molecule type" value="Genomic_DNA"/>
</dbReference>
<dbReference type="GO" id="GO:0005829">
    <property type="term" value="C:cytosol"/>
    <property type="evidence" value="ECO:0007669"/>
    <property type="project" value="TreeGrafter"/>
</dbReference>
<evidence type="ECO:0000256" key="1">
    <source>
        <dbReference type="ARBA" id="ARBA00022603"/>
    </source>
</evidence>
<dbReference type="InterPro" id="IPR001537">
    <property type="entry name" value="SpoU_MeTrfase"/>
</dbReference>
<proteinExistence type="predicted"/>
<keyword evidence="1 4" id="KW-0489">Methyltransferase</keyword>
<dbReference type="GO" id="GO:0006396">
    <property type="term" value="P:RNA processing"/>
    <property type="evidence" value="ECO:0007669"/>
    <property type="project" value="InterPro"/>
</dbReference>
<feature type="domain" description="tRNA/rRNA methyltransferase SpoU type" evidence="3">
    <location>
        <begin position="19"/>
        <end position="162"/>
    </location>
</feature>
<organism evidence="4 5">
    <name type="scientific">Gillisia hiemivivida</name>
    <dbReference type="NCBI Taxonomy" id="291190"/>
    <lineage>
        <taxon>Bacteria</taxon>
        <taxon>Pseudomonadati</taxon>
        <taxon>Bacteroidota</taxon>
        <taxon>Flavobacteriia</taxon>
        <taxon>Flavobacteriales</taxon>
        <taxon>Flavobacteriaceae</taxon>
        <taxon>Gillisia</taxon>
    </lineage>
</organism>
<dbReference type="Proteomes" id="UP000321367">
    <property type="component" value="Unassembled WGS sequence"/>
</dbReference>
<name>A0A5C6ZW38_9FLAO</name>
<protein>
    <submittedName>
        <fullName evidence="4">TrmH family RNA methyltransferase</fullName>
    </submittedName>
</protein>
<evidence type="ECO:0000313" key="4">
    <source>
        <dbReference type="EMBL" id="TXD94170.1"/>
    </source>
</evidence>
<dbReference type="Pfam" id="PF00588">
    <property type="entry name" value="SpoU_methylase"/>
    <property type="match status" value="1"/>
</dbReference>
<dbReference type="InterPro" id="IPR029026">
    <property type="entry name" value="tRNA_m1G_MTases_N"/>
</dbReference>
<evidence type="ECO:0000313" key="5">
    <source>
        <dbReference type="Proteomes" id="UP000321367"/>
    </source>
</evidence>
<keyword evidence="5" id="KW-1185">Reference proteome</keyword>
<comment type="caution">
    <text evidence="4">The sequence shown here is derived from an EMBL/GenBank/DDBJ whole genome shotgun (WGS) entry which is preliminary data.</text>
</comment>
<dbReference type="PANTHER" id="PTHR46429">
    <property type="entry name" value="23S RRNA (GUANOSINE-2'-O-)-METHYLTRANSFERASE RLMB"/>
    <property type="match status" value="1"/>
</dbReference>
<sequence>MSLQLDHSKHSESENKFPVIILTDNIMGEANIGSLFRLADAFNIEQIIFSGTPINLKSNRLRRTARGTFERVDFDHTENIIETIESYKSKGYEPVALEITSDSLALDALILKNDSKILLIVGNERHGISQLVLDTVQTKVHIPMFGNNSSMNVSQATGIALYEFSKTFLTFRQK</sequence>
<accession>A0A5C6ZW38</accession>
<dbReference type="RefSeq" id="WP_146931858.1">
    <property type="nucleotide sequence ID" value="NZ_CBCSHZ010000005.1"/>
</dbReference>
<dbReference type="OrthoDB" id="9795352at2"/>
<dbReference type="GO" id="GO:0008173">
    <property type="term" value="F:RNA methyltransferase activity"/>
    <property type="evidence" value="ECO:0007669"/>
    <property type="project" value="InterPro"/>
</dbReference>
<reference evidence="4 5" key="1">
    <citation type="submission" date="2019-08" db="EMBL/GenBank/DDBJ databases">
        <title>Genome sequence of Gillisia hiemivivida IC154 (type strain).</title>
        <authorList>
            <person name="Bowman J.P."/>
        </authorList>
    </citation>
    <scope>NUCLEOTIDE SEQUENCE [LARGE SCALE GENOMIC DNA]</scope>
    <source>
        <strain evidence="4 5">IC154</strain>
    </source>
</reference>
<dbReference type="Gene3D" id="3.40.1280.10">
    <property type="match status" value="1"/>
</dbReference>